<sequence length="36" mass="4089">MDFTVPPLLCLSNAQYINGFKSLCILDMFLNIQVLL</sequence>
<reference evidence="1" key="2">
    <citation type="journal article" date="2015" name="Fish Shellfish Immunol.">
        <title>Early steps in the European eel (Anguilla anguilla)-Vibrio vulnificus interaction in the gills: Role of the RtxA13 toxin.</title>
        <authorList>
            <person name="Callol A."/>
            <person name="Pajuelo D."/>
            <person name="Ebbesson L."/>
            <person name="Teles M."/>
            <person name="MacKenzie S."/>
            <person name="Amaro C."/>
        </authorList>
    </citation>
    <scope>NUCLEOTIDE SEQUENCE</scope>
</reference>
<organism evidence="1">
    <name type="scientific">Anguilla anguilla</name>
    <name type="common">European freshwater eel</name>
    <name type="synonym">Muraena anguilla</name>
    <dbReference type="NCBI Taxonomy" id="7936"/>
    <lineage>
        <taxon>Eukaryota</taxon>
        <taxon>Metazoa</taxon>
        <taxon>Chordata</taxon>
        <taxon>Craniata</taxon>
        <taxon>Vertebrata</taxon>
        <taxon>Euteleostomi</taxon>
        <taxon>Actinopterygii</taxon>
        <taxon>Neopterygii</taxon>
        <taxon>Teleostei</taxon>
        <taxon>Anguilliformes</taxon>
        <taxon>Anguillidae</taxon>
        <taxon>Anguilla</taxon>
    </lineage>
</organism>
<name>A0A0E9QDW6_ANGAN</name>
<proteinExistence type="predicted"/>
<reference evidence="1" key="1">
    <citation type="submission" date="2014-11" db="EMBL/GenBank/DDBJ databases">
        <authorList>
            <person name="Amaro Gonzalez C."/>
        </authorList>
    </citation>
    <scope>NUCLEOTIDE SEQUENCE</scope>
</reference>
<dbReference type="EMBL" id="GBXM01093603">
    <property type="protein sequence ID" value="JAH14974.1"/>
    <property type="molecule type" value="Transcribed_RNA"/>
</dbReference>
<evidence type="ECO:0000313" key="1">
    <source>
        <dbReference type="EMBL" id="JAH14974.1"/>
    </source>
</evidence>
<dbReference type="AlphaFoldDB" id="A0A0E9QDW6"/>
<accession>A0A0E9QDW6</accession>
<protein>
    <submittedName>
        <fullName evidence="1">Uncharacterized protein</fullName>
    </submittedName>
</protein>